<sequence length="418" mass="46194">MPSTEIYSKINPKKSNHKKYWLIGICILVFICIIAGYFYKTKEEQIHYITANAHMGDVIAKINATGTLSPTDEVQIGSQISGTVQEVFVDVNDPVSKGQVLARINPEKINQALDKYKAQINSAKASLFSSEVLLEQKKWNYEQMQKLFKATEGKSPSELDLQNAKMEYLQAKADVQTKKASIEQITTDMRTSEIDLKNSVITSPIDGVVLERSVDPGQTVAASFQTPTLFKLAQNLREMSLIVNVSESDIGKVKPGQKVVFNVDAYPDKEFDAEVNRVSFAAASNDDNTNNIVSYETKIYVNNQDLLLKPGMSVNANIQVAQAYNVLLVPVAALFYEPKTTSKQNQKNSPSLMGKPRKKAGINEAKELKSKTSTIYILKNNVPTPINVDVGISDGKSVQIISDDIDTNTQIITSSTKK</sequence>
<evidence type="ECO:0000313" key="8">
    <source>
        <dbReference type="Proteomes" id="UP001177258"/>
    </source>
</evidence>
<dbReference type="EMBL" id="JAUPEV010000004">
    <property type="protein sequence ID" value="MDO7252926.1"/>
    <property type="molecule type" value="Genomic_DNA"/>
</dbReference>
<comment type="caution">
    <text evidence="7">The sequence shown here is derived from an EMBL/GenBank/DDBJ whole genome shotgun (WGS) entry which is preliminary data.</text>
</comment>
<feature type="domain" description="Multidrug resistance protein MdtA-like barrel-sandwich hybrid" evidence="4">
    <location>
        <begin position="73"/>
        <end position="228"/>
    </location>
</feature>
<proteinExistence type="inferred from homology"/>
<dbReference type="Proteomes" id="UP001177258">
    <property type="component" value="Unassembled WGS sequence"/>
</dbReference>
<organism evidence="7 8">
    <name type="scientific">Helicobacter cappadocius</name>
    <dbReference type="NCBI Taxonomy" id="3063998"/>
    <lineage>
        <taxon>Bacteria</taxon>
        <taxon>Pseudomonadati</taxon>
        <taxon>Campylobacterota</taxon>
        <taxon>Epsilonproteobacteria</taxon>
        <taxon>Campylobacterales</taxon>
        <taxon>Helicobacteraceae</taxon>
        <taxon>Helicobacter</taxon>
    </lineage>
</organism>
<dbReference type="InterPro" id="IPR058625">
    <property type="entry name" value="MdtA-like_BSH"/>
</dbReference>
<protein>
    <submittedName>
        <fullName evidence="7">Efflux RND transporter periplasmic adaptor subunit</fullName>
    </submittedName>
</protein>
<dbReference type="Pfam" id="PF25990">
    <property type="entry name" value="Beta-barrel_YknX"/>
    <property type="match status" value="1"/>
</dbReference>
<evidence type="ECO:0000256" key="2">
    <source>
        <dbReference type="SAM" id="MobiDB-lite"/>
    </source>
</evidence>
<evidence type="ECO:0000256" key="1">
    <source>
        <dbReference type="ARBA" id="ARBA00009477"/>
    </source>
</evidence>
<feature type="region of interest" description="Disordered" evidence="2">
    <location>
        <begin position="340"/>
        <end position="362"/>
    </location>
</feature>
<keyword evidence="9" id="KW-1185">Reference proteome</keyword>
<reference evidence="7 9" key="1">
    <citation type="submission" date="2023-07" db="EMBL/GenBank/DDBJ databases">
        <title>Unpublished Manusciprt.</title>
        <authorList>
            <person name="Aydin F."/>
            <person name="Tarhane S."/>
            <person name="Saticioglu I.B."/>
            <person name="Karakaya E."/>
            <person name="Abay S."/>
            <person name="Guran O."/>
            <person name="Bozkurt E."/>
            <person name="Uzum N."/>
            <person name="Olgun K."/>
            <person name="Jablonski D."/>
        </authorList>
    </citation>
    <scope>NUCLEOTIDE SEQUENCE</scope>
    <source>
        <strain evidence="9">faydin-H75</strain>
        <strain evidence="7">Faydin-H76</strain>
    </source>
</reference>
<dbReference type="GO" id="GO:0015562">
    <property type="term" value="F:efflux transmembrane transporter activity"/>
    <property type="evidence" value="ECO:0007669"/>
    <property type="project" value="TreeGrafter"/>
</dbReference>
<dbReference type="GO" id="GO:1990281">
    <property type="term" value="C:efflux pump complex"/>
    <property type="evidence" value="ECO:0007669"/>
    <property type="project" value="TreeGrafter"/>
</dbReference>
<dbReference type="PANTHER" id="PTHR30469">
    <property type="entry name" value="MULTIDRUG RESISTANCE PROTEIN MDTA"/>
    <property type="match status" value="1"/>
</dbReference>
<dbReference type="InterPro" id="IPR058636">
    <property type="entry name" value="Beta-barrel_YknX"/>
</dbReference>
<dbReference type="EMBL" id="JAUYZK010000005">
    <property type="protein sequence ID" value="MDP2539084.1"/>
    <property type="molecule type" value="Genomic_DNA"/>
</dbReference>
<dbReference type="Pfam" id="PF25917">
    <property type="entry name" value="BSH_RND"/>
    <property type="match status" value="1"/>
</dbReference>
<evidence type="ECO:0000313" key="6">
    <source>
        <dbReference type="EMBL" id="MDO7252926.1"/>
    </source>
</evidence>
<evidence type="ECO:0000256" key="3">
    <source>
        <dbReference type="SAM" id="Phobius"/>
    </source>
</evidence>
<gene>
    <name evidence="6" type="ORF">Q5I04_03230</name>
    <name evidence="7" type="ORF">Q5I06_04770</name>
</gene>
<keyword evidence="3" id="KW-1133">Transmembrane helix</keyword>
<dbReference type="SUPFAM" id="SSF111369">
    <property type="entry name" value="HlyD-like secretion proteins"/>
    <property type="match status" value="1"/>
</dbReference>
<evidence type="ECO:0000313" key="9">
    <source>
        <dbReference type="Proteomes" id="UP001240777"/>
    </source>
</evidence>
<dbReference type="AlphaFoldDB" id="A0AA90PT85"/>
<comment type="similarity">
    <text evidence="1">Belongs to the membrane fusion protein (MFP) (TC 8.A.1) family.</text>
</comment>
<reference evidence="6 8" key="3">
    <citation type="journal article" date="2024" name="Syst. Appl. Microbiol.">
        <title>Helicobacter cappadocius sp. nov., from lizards: The first psychrotrophic Helicobacter species.</title>
        <authorList>
            <person name="Aydin F."/>
            <person name="Tarhane S."/>
            <person name="Karakaya E."/>
            <person name="Abay S."/>
            <person name="Kayman T."/>
            <person name="Guran O."/>
            <person name="Bozkurt E."/>
            <person name="Uzum N."/>
            <person name="Avci A."/>
            <person name="Olgun K."/>
            <person name="Jablonski D."/>
            <person name="Guran C."/>
            <person name="Burcin Saticioglu I."/>
        </authorList>
    </citation>
    <scope>NUCLEOTIDE SEQUENCE [LARGE SCALE GENOMIC DNA]</scope>
    <source>
        <strain evidence="6">Faydin-H75</strain>
        <strain evidence="8">faydin-H76</strain>
    </source>
</reference>
<dbReference type="Gene3D" id="2.40.50.100">
    <property type="match status" value="1"/>
</dbReference>
<feature type="domain" description="YknX-like beta-barrel" evidence="5">
    <location>
        <begin position="244"/>
        <end position="318"/>
    </location>
</feature>
<evidence type="ECO:0000259" key="4">
    <source>
        <dbReference type="Pfam" id="PF25917"/>
    </source>
</evidence>
<dbReference type="Proteomes" id="UP001240777">
    <property type="component" value="Unassembled WGS sequence"/>
</dbReference>
<name>A0AA90PT85_9HELI</name>
<dbReference type="RefSeq" id="WP_305516773.1">
    <property type="nucleotide sequence ID" value="NZ_JAUPEV010000004.1"/>
</dbReference>
<dbReference type="NCBIfam" id="TIGR01730">
    <property type="entry name" value="RND_mfp"/>
    <property type="match status" value="1"/>
</dbReference>
<feature type="transmembrane region" description="Helical" evidence="3">
    <location>
        <begin position="20"/>
        <end position="39"/>
    </location>
</feature>
<keyword evidence="3" id="KW-0812">Transmembrane</keyword>
<keyword evidence="3" id="KW-0472">Membrane</keyword>
<dbReference type="Gene3D" id="1.10.287.470">
    <property type="entry name" value="Helix hairpin bin"/>
    <property type="match status" value="1"/>
</dbReference>
<reference evidence="6" key="2">
    <citation type="submission" date="2023-07" db="EMBL/GenBank/DDBJ databases">
        <authorList>
            <person name="Aydin F."/>
            <person name="Tarhane S."/>
            <person name="Saticioglu I.B."/>
            <person name="Karakaya E."/>
            <person name="Abay S."/>
            <person name="Guran O."/>
            <person name="Bozkurt E."/>
            <person name="Uzum N."/>
            <person name="Olgun K."/>
            <person name="Jablonski D."/>
        </authorList>
    </citation>
    <scope>NUCLEOTIDE SEQUENCE</scope>
    <source>
        <strain evidence="6">Faydin-H75</strain>
    </source>
</reference>
<evidence type="ECO:0000259" key="5">
    <source>
        <dbReference type="Pfam" id="PF25990"/>
    </source>
</evidence>
<evidence type="ECO:0000313" key="7">
    <source>
        <dbReference type="EMBL" id="MDP2539084.1"/>
    </source>
</evidence>
<accession>A0AA90PT85</accession>
<feature type="compositionally biased region" description="Polar residues" evidence="2">
    <location>
        <begin position="340"/>
        <end position="351"/>
    </location>
</feature>
<dbReference type="PANTHER" id="PTHR30469:SF33">
    <property type="entry name" value="SLR1207 PROTEIN"/>
    <property type="match status" value="1"/>
</dbReference>
<dbReference type="InterPro" id="IPR006143">
    <property type="entry name" value="RND_pump_MFP"/>
</dbReference>
<dbReference type="Gene3D" id="2.40.30.170">
    <property type="match status" value="1"/>
</dbReference>